<accession>A0ACB0LTV5</accession>
<gene>
    <name evidence="1" type="ORF">MILVUS5_LOCUS35550</name>
</gene>
<evidence type="ECO:0000313" key="1">
    <source>
        <dbReference type="EMBL" id="CAJ2671793.1"/>
    </source>
</evidence>
<sequence length="270" mass="30732">MVTKNCKINGATPVLIRRIRDLINLSWHIQVNHTLREGNRCADCFFLYLVLLPSLCKIIVSAWYYISIVGNMFESYFISYEVFNKYKSLYIGKLRYLAIVIESEEAHQTSKVIKLLQWLYSVGVKNVCLYDMNGVLKKSKETIFQTIKNAKSIEEVNEDVTHHAPDHMTLEFVSYVDRKEAAAKAGTSNSRVSYPHKKQLGNKPVCVMTYDPSSSSPQHTRQLLCSPAAVILLATAKNQLLDGLHLAIAKPHQKYSMSQRAILQCTSERK</sequence>
<reference evidence="1" key="1">
    <citation type="submission" date="2023-10" db="EMBL/GenBank/DDBJ databases">
        <authorList>
            <person name="Rodriguez Cubillos JULIANA M."/>
            <person name="De Vega J."/>
        </authorList>
    </citation>
    <scope>NUCLEOTIDE SEQUENCE</scope>
</reference>
<organism evidence="1 2">
    <name type="scientific">Trifolium pratense</name>
    <name type="common">Red clover</name>
    <dbReference type="NCBI Taxonomy" id="57577"/>
    <lineage>
        <taxon>Eukaryota</taxon>
        <taxon>Viridiplantae</taxon>
        <taxon>Streptophyta</taxon>
        <taxon>Embryophyta</taxon>
        <taxon>Tracheophyta</taxon>
        <taxon>Spermatophyta</taxon>
        <taxon>Magnoliopsida</taxon>
        <taxon>eudicotyledons</taxon>
        <taxon>Gunneridae</taxon>
        <taxon>Pentapetalae</taxon>
        <taxon>rosids</taxon>
        <taxon>fabids</taxon>
        <taxon>Fabales</taxon>
        <taxon>Fabaceae</taxon>
        <taxon>Papilionoideae</taxon>
        <taxon>50 kb inversion clade</taxon>
        <taxon>NPAAA clade</taxon>
        <taxon>Hologalegina</taxon>
        <taxon>IRL clade</taxon>
        <taxon>Trifolieae</taxon>
        <taxon>Trifolium</taxon>
    </lineage>
</organism>
<dbReference type="EMBL" id="CASHSV030000615">
    <property type="protein sequence ID" value="CAJ2671793.1"/>
    <property type="molecule type" value="Genomic_DNA"/>
</dbReference>
<proteinExistence type="predicted"/>
<comment type="caution">
    <text evidence="1">The sequence shown here is derived from an EMBL/GenBank/DDBJ whole genome shotgun (WGS) entry which is preliminary data.</text>
</comment>
<keyword evidence="2" id="KW-1185">Reference proteome</keyword>
<name>A0ACB0LTV5_TRIPR</name>
<dbReference type="Proteomes" id="UP001177021">
    <property type="component" value="Unassembled WGS sequence"/>
</dbReference>
<evidence type="ECO:0000313" key="2">
    <source>
        <dbReference type="Proteomes" id="UP001177021"/>
    </source>
</evidence>
<protein>
    <submittedName>
        <fullName evidence="1">Uncharacterized protein</fullName>
    </submittedName>
</protein>